<sequence length="814" mass="89969">MLAEKTVDIPDVAYASALEGRIVSLAALLMVVPEKVMASNMVLKPFGRFVSTEATTIYECVIGEALHLGLKGGSVKGVGLLSNSERRNLLLCEIELLQLLGATIPARSFSTDPQSISPLILASQAGDEQVLELLLKTKIDVNETDREGNSAVSSFLKSSSNAQNLGILSLLMKHGANVSQKNSFGLIPLHIAAANGYCRALQILLHKDPSSVDAVSKMQETPLFFAVKNDLIDCVQILLSSGANTQIFNLRKQRPVDLAKSQDMWFLLNQTIGFWSQPIQFKESTGWLNGCQSNSNAEILEPFFDSQMEIVSANVKTGTCKYLESQGGCIGAAECLYEHTDPELVWGKIQHHELKQEMQRAVCPSTDELKRKIFFGGLSPYKNSETLQNFLEDQFGTVENVVVITDQAGDRWSRGVGLIKCKNKESVVAEVQRHYVNLWGKKVVIIGAVFKHNLVSDIPRSTTRDQHFQGTVDSNEVHSAETRDEPMFWAGSLLQGRPRHQPHVKIDLTPKDQSVPTWTTTFRKWFPEFLRDVTMRREDGKWYPLCALKTDFSANCCLELDHASIGYPKLSDFIGSCPDICHMMKVVAGSGCATHIILLPADPSPTEQYKFCQLMEEPHAYSDSPSVVENDDIDSGFRCIYDTITATAFGNFSHAGSGEGTSSGSARNGKQDEEGKNNTSYPAPQLPLPGGSDPNFNANPQPRNHGGGEGEDGQGGQGNINPLLMAIQPGEFTYFTRQPEFFKKYREYLARNLCFKCGKNNMLWANHPCGHLLWCGDCMQWVIEQKLVNRTCVICDAKVDIWVLENVAYPPLGA</sequence>
<reference evidence="8 9" key="1">
    <citation type="submission" date="2020-06" db="EMBL/GenBank/DDBJ databases">
        <title>Transcriptomic and genomic resources for Thalictrum thalictroides and T. hernandezii: Facilitating candidate gene discovery in an emerging model plant lineage.</title>
        <authorList>
            <person name="Arias T."/>
            <person name="Riano-Pachon D.M."/>
            <person name="Di Stilio V.S."/>
        </authorList>
    </citation>
    <scope>NUCLEOTIDE SEQUENCE [LARGE SCALE GENOMIC DNA]</scope>
    <source>
        <strain evidence="9">cv. WT478/WT964</strain>
        <tissue evidence="8">Leaves</tissue>
    </source>
</reference>
<feature type="repeat" description="ANK" evidence="3">
    <location>
        <begin position="218"/>
        <end position="250"/>
    </location>
</feature>
<dbReference type="PANTHER" id="PTHR24203">
    <property type="entry name" value="ANKYRIN REPEAT FAMILY PROTEIN"/>
    <property type="match status" value="1"/>
</dbReference>
<dbReference type="Pfam" id="PF13920">
    <property type="entry name" value="zf-C3HC4_3"/>
    <property type="match status" value="1"/>
</dbReference>
<dbReference type="Gene3D" id="3.30.40.10">
    <property type="entry name" value="Zinc/RING finger domain, C3HC4 (zinc finger)"/>
    <property type="match status" value="1"/>
</dbReference>
<evidence type="ECO:0000256" key="5">
    <source>
        <dbReference type="SAM" id="MobiDB-lite"/>
    </source>
</evidence>
<comment type="caution">
    <text evidence="8">The sequence shown here is derived from an EMBL/GenBank/DDBJ whole genome shotgun (WGS) entry which is preliminary data.</text>
</comment>
<dbReference type="PROSITE" id="PS51644">
    <property type="entry name" value="HTH_OST"/>
    <property type="match status" value="1"/>
</dbReference>
<evidence type="ECO:0000256" key="2">
    <source>
        <dbReference type="ARBA" id="ARBA00023043"/>
    </source>
</evidence>
<keyword evidence="9" id="KW-1185">Reference proteome</keyword>
<dbReference type="GO" id="GO:0003723">
    <property type="term" value="F:RNA binding"/>
    <property type="evidence" value="ECO:0007669"/>
    <property type="project" value="UniProtKB-UniRule"/>
</dbReference>
<keyword evidence="1" id="KW-0677">Repeat</keyword>
<accession>A0A7J6XAH3</accession>
<evidence type="ECO:0000259" key="6">
    <source>
        <dbReference type="PROSITE" id="PS50102"/>
    </source>
</evidence>
<dbReference type="SMART" id="SM00248">
    <property type="entry name" value="ANK"/>
    <property type="match status" value="4"/>
</dbReference>
<dbReference type="InterPro" id="IPR036770">
    <property type="entry name" value="Ankyrin_rpt-contain_sf"/>
</dbReference>
<dbReference type="PANTHER" id="PTHR24203:SF86">
    <property type="entry name" value="PROTEASOME 26S SUBUNIT, NON-ATPASE 10"/>
    <property type="match status" value="1"/>
</dbReference>
<evidence type="ECO:0000256" key="4">
    <source>
        <dbReference type="PROSITE-ProRule" id="PRU00176"/>
    </source>
</evidence>
<evidence type="ECO:0000256" key="1">
    <source>
        <dbReference type="ARBA" id="ARBA00022737"/>
    </source>
</evidence>
<dbReference type="InterPro" id="IPR013083">
    <property type="entry name" value="Znf_RING/FYVE/PHD"/>
</dbReference>
<dbReference type="PROSITE" id="PS50297">
    <property type="entry name" value="ANK_REP_REGION"/>
    <property type="match status" value="1"/>
</dbReference>
<feature type="repeat" description="ANK" evidence="3">
    <location>
        <begin position="114"/>
        <end position="146"/>
    </location>
</feature>
<dbReference type="InterPro" id="IPR000504">
    <property type="entry name" value="RRM_dom"/>
</dbReference>
<dbReference type="InterPro" id="IPR002110">
    <property type="entry name" value="Ankyrin_rpt"/>
</dbReference>
<dbReference type="Gene3D" id="1.25.40.20">
    <property type="entry name" value="Ankyrin repeat-containing domain"/>
    <property type="match status" value="1"/>
</dbReference>
<gene>
    <name evidence="8" type="ORF">FRX31_003606</name>
</gene>
<dbReference type="PROSITE" id="PS50088">
    <property type="entry name" value="ANK_REPEAT"/>
    <property type="match status" value="2"/>
</dbReference>
<dbReference type="InterPro" id="IPR025605">
    <property type="entry name" value="OST-HTH/LOTUS_dom"/>
</dbReference>
<dbReference type="SMART" id="SM00360">
    <property type="entry name" value="RRM"/>
    <property type="match status" value="1"/>
</dbReference>
<dbReference type="Pfam" id="PF12796">
    <property type="entry name" value="Ank_2"/>
    <property type="match status" value="1"/>
</dbReference>
<dbReference type="InterPro" id="IPR012677">
    <property type="entry name" value="Nucleotide-bd_a/b_plait_sf"/>
</dbReference>
<dbReference type="PROSITE" id="PS50102">
    <property type="entry name" value="RRM"/>
    <property type="match status" value="1"/>
</dbReference>
<dbReference type="EMBL" id="JABWDY010002251">
    <property type="protein sequence ID" value="KAF5206806.1"/>
    <property type="molecule type" value="Genomic_DNA"/>
</dbReference>
<evidence type="ECO:0000256" key="3">
    <source>
        <dbReference type="PROSITE-ProRule" id="PRU00023"/>
    </source>
</evidence>
<dbReference type="Pfam" id="PF12872">
    <property type="entry name" value="OST-HTH"/>
    <property type="match status" value="1"/>
</dbReference>
<keyword evidence="4" id="KW-0694">RNA-binding</keyword>
<organism evidence="8 9">
    <name type="scientific">Thalictrum thalictroides</name>
    <name type="common">Rue-anemone</name>
    <name type="synonym">Anemone thalictroides</name>
    <dbReference type="NCBI Taxonomy" id="46969"/>
    <lineage>
        <taxon>Eukaryota</taxon>
        <taxon>Viridiplantae</taxon>
        <taxon>Streptophyta</taxon>
        <taxon>Embryophyta</taxon>
        <taxon>Tracheophyta</taxon>
        <taxon>Spermatophyta</taxon>
        <taxon>Magnoliopsida</taxon>
        <taxon>Ranunculales</taxon>
        <taxon>Ranunculaceae</taxon>
        <taxon>Thalictroideae</taxon>
        <taxon>Thalictrum</taxon>
    </lineage>
</organism>
<feature type="domain" description="RRM" evidence="6">
    <location>
        <begin position="371"/>
        <end position="457"/>
    </location>
</feature>
<feature type="region of interest" description="Disordered" evidence="5">
    <location>
        <begin position="652"/>
        <end position="721"/>
    </location>
</feature>
<dbReference type="SUPFAM" id="SSF48403">
    <property type="entry name" value="Ankyrin repeat"/>
    <property type="match status" value="1"/>
</dbReference>
<evidence type="ECO:0000313" key="9">
    <source>
        <dbReference type="Proteomes" id="UP000554482"/>
    </source>
</evidence>
<evidence type="ECO:0000259" key="7">
    <source>
        <dbReference type="PROSITE" id="PS51644"/>
    </source>
</evidence>
<dbReference type="Proteomes" id="UP000554482">
    <property type="component" value="Unassembled WGS sequence"/>
</dbReference>
<dbReference type="OrthoDB" id="1934938at2759"/>
<protein>
    <submittedName>
        <fullName evidence="8">Serine/threonine-protein phosphatase 6 regulatory ankyrin repeat subunit</fullName>
    </submittedName>
</protein>
<feature type="domain" description="HTH OST-type" evidence="7">
    <location>
        <begin position="522"/>
        <end position="602"/>
    </location>
</feature>
<dbReference type="Gene3D" id="3.30.70.330">
    <property type="match status" value="1"/>
</dbReference>
<evidence type="ECO:0000313" key="8">
    <source>
        <dbReference type="EMBL" id="KAF5206806.1"/>
    </source>
</evidence>
<name>A0A7J6XAH3_THATH</name>
<proteinExistence type="predicted"/>
<dbReference type="AlphaFoldDB" id="A0A7J6XAH3"/>
<dbReference type="InterPro" id="IPR035979">
    <property type="entry name" value="RBD_domain_sf"/>
</dbReference>
<dbReference type="SUPFAM" id="SSF54928">
    <property type="entry name" value="RNA-binding domain, RBD"/>
    <property type="match status" value="1"/>
</dbReference>
<keyword evidence="2 3" id="KW-0040">ANK repeat</keyword>
<dbReference type="Pfam" id="PF00023">
    <property type="entry name" value="Ank"/>
    <property type="match status" value="1"/>
</dbReference>